<dbReference type="NCBIfam" id="TIGR02093">
    <property type="entry name" value="P_ylase"/>
    <property type="match status" value="1"/>
</dbReference>
<comment type="function">
    <text evidence="9">Allosteric enzyme that catalyzes the rate-limiting step in glycogen catabolism, the phosphorolytic cleavage of glycogen to produce glucose-1-phosphate, and plays a central role in maintaining cellular and organismal glucose homeostasis.</text>
</comment>
<accession>A0ABU8H2E0</accession>
<dbReference type="Proteomes" id="UP001367771">
    <property type="component" value="Unassembled WGS sequence"/>
</dbReference>
<evidence type="ECO:0000256" key="8">
    <source>
        <dbReference type="ARBA" id="ARBA00025174"/>
    </source>
</evidence>
<evidence type="ECO:0000256" key="5">
    <source>
        <dbReference type="ARBA" id="ARBA00022679"/>
    </source>
</evidence>
<evidence type="ECO:0000313" key="10">
    <source>
        <dbReference type="EMBL" id="MEI5687170.1"/>
    </source>
</evidence>
<proteinExistence type="inferred from homology"/>
<evidence type="ECO:0000256" key="1">
    <source>
        <dbReference type="ARBA" id="ARBA00001275"/>
    </source>
</evidence>
<comment type="catalytic activity">
    <reaction evidence="1 9">
        <text>[(1-&gt;4)-alpha-D-glucosyl](n) + phosphate = [(1-&gt;4)-alpha-D-glucosyl](n-1) + alpha-D-glucose 1-phosphate</text>
        <dbReference type="Rhea" id="RHEA:41732"/>
        <dbReference type="Rhea" id="RHEA-COMP:9584"/>
        <dbReference type="Rhea" id="RHEA-COMP:9586"/>
        <dbReference type="ChEBI" id="CHEBI:15444"/>
        <dbReference type="ChEBI" id="CHEBI:43474"/>
        <dbReference type="ChEBI" id="CHEBI:58601"/>
        <dbReference type="EC" id="2.4.1.1"/>
    </reaction>
</comment>
<dbReference type="PIRSF" id="PIRSF000460">
    <property type="entry name" value="Pprylas_GlgP"/>
    <property type="match status" value="1"/>
</dbReference>
<reference evidence="10 11" key="1">
    <citation type="journal article" date="2013" name="Int. J. Syst. Evol. Microbiol.">
        <title>Sphingomonas kyungheensis sp. nov., a bacterium with ginsenoside-converting activity isolated from soil of a ginseng field.</title>
        <authorList>
            <person name="Son H.M."/>
            <person name="Yang J.E."/>
            <person name="Park Y."/>
            <person name="Han C.K."/>
            <person name="Kim S.G."/>
            <person name="Kook M."/>
            <person name="Yi T.H."/>
        </authorList>
    </citation>
    <scope>NUCLEOTIDE SEQUENCE [LARGE SCALE GENOMIC DNA]</scope>
    <source>
        <strain evidence="10 11">LMG 26582</strain>
    </source>
</reference>
<dbReference type="EC" id="2.4.1.1" evidence="9"/>
<dbReference type="Gene3D" id="3.40.50.2000">
    <property type="entry name" value="Glycogen Phosphorylase B"/>
    <property type="match status" value="2"/>
</dbReference>
<name>A0ABU8H2E0_9SPHN</name>
<comment type="caution">
    <text evidence="10">The sequence shown here is derived from an EMBL/GenBank/DDBJ whole genome shotgun (WGS) entry which is preliminary data.</text>
</comment>
<evidence type="ECO:0000256" key="9">
    <source>
        <dbReference type="RuleBase" id="RU000587"/>
    </source>
</evidence>
<comment type="cofactor">
    <cofactor evidence="2 9">
        <name>pyridoxal 5'-phosphate</name>
        <dbReference type="ChEBI" id="CHEBI:597326"/>
    </cofactor>
</comment>
<evidence type="ECO:0000256" key="7">
    <source>
        <dbReference type="ARBA" id="ARBA00023277"/>
    </source>
</evidence>
<keyword evidence="6 9" id="KW-0663">Pyridoxal phosphate</keyword>
<dbReference type="InterPro" id="IPR035090">
    <property type="entry name" value="Pyridoxal_P_attach_site"/>
</dbReference>
<evidence type="ECO:0000313" key="11">
    <source>
        <dbReference type="Proteomes" id="UP001367771"/>
    </source>
</evidence>
<evidence type="ECO:0000256" key="6">
    <source>
        <dbReference type="ARBA" id="ARBA00022898"/>
    </source>
</evidence>
<dbReference type="CDD" id="cd04300">
    <property type="entry name" value="GT35_Glycogen_Phosphorylase"/>
    <property type="match status" value="1"/>
</dbReference>
<dbReference type="Pfam" id="PF00343">
    <property type="entry name" value="Phosphorylase"/>
    <property type="match status" value="1"/>
</dbReference>
<dbReference type="InterPro" id="IPR011833">
    <property type="entry name" value="Glycg_phsphrylas"/>
</dbReference>
<gene>
    <name evidence="10" type="ORF">V8201_08780</name>
</gene>
<sequence length="806" mass="89300">MASAPRPAPPALASAIVDTLVHRIGKDAQAARPHDWLAATIFTLRNEIIERWMESTKAAHAAGAKRVYYLSLEFLIGRLLRDALSNLRHNDEVGEALASLGVDLAAIEEIEPDAALGNGGLGRLAACFMESLASLDLPAYGYGIRYVNGMFRQRLDDGWQVELPENWLAHGNPWEFERRESAYFVGFGGEVTQTAAGQVHWSPAEAVEAVAVDTPMVGWRGKRVNTLRLWNARAFDPIKLDRFNAGDFEGALAGQLRAETLTRVLYPNDSTPAGQELRLRQEYFFSSASIQDIVRRHLQYFGDIRTLPDKAAIQLNDTHPAVSVAELMRLLVDFHELTFDEAWDITRATFGYTNHTLLPEALESWPLPLFERLLPRHMQIVYAINAKLLREASAVEGIDGNAIAAISLIDEGGERRVRMANLAFAGSHSVNGVAALHTELMKQTVFADLHRLYPTRINNKTNGITPRRWLQQCNPALTTLLTEAIGDGFQDDAARLSALAPFADDAGFRERFAAVKRSNKVTLATYIKESMGLSLDPDAIFDVQIKRIHEYKRQLLNIVEAVALYDQIRSHPERRWTPRVKLFAGKAASSYYNAKLIIKLANDVAKRINADPMVGDLLKVAFVPNYNVSLAEKIIPAADLSEQISTAGMEASGTGNMKFALNGALTIGTLDGANIEIKDHVGDDHIFIFGLTADEVADKRAHGYRGREVIEGSRELAQAVNAIASGVFSPDDPNRYKGLMDGLYEHDWFMLAADFDAYAAAQRNVDARFGDRPAWDRSAVLNVANMGWFSSDRTIGEYARQIWGVM</sequence>
<keyword evidence="4 9" id="KW-0328">Glycosyltransferase</keyword>
<keyword evidence="11" id="KW-1185">Reference proteome</keyword>
<keyword evidence="5 9" id="KW-0808">Transferase</keyword>
<dbReference type="GO" id="GO:0004645">
    <property type="term" value="F:1,4-alpha-oligoglucan phosphorylase activity"/>
    <property type="evidence" value="ECO:0007669"/>
    <property type="project" value="UniProtKB-EC"/>
</dbReference>
<dbReference type="InterPro" id="IPR000811">
    <property type="entry name" value="Glyco_trans_35"/>
</dbReference>
<dbReference type="EMBL" id="JBBBDM010000003">
    <property type="protein sequence ID" value="MEI5687170.1"/>
    <property type="molecule type" value="Genomic_DNA"/>
</dbReference>
<organism evidence="10 11">
    <name type="scientific">Sphingomonas kyungheensis</name>
    <dbReference type="NCBI Taxonomy" id="1069987"/>
    <lineage>
        <taxon>Bacteria</taxon>
        <taxon>Pseudomonadati</taxon>
        <taxon>Pseudomonadota</taxon>
        <taxon>Alphaproteobacteria</taxon>
        <taxon>Sphingomonadales</taxon>
        <taxon>Sphingomonadaceae</taxon>
        <taxon>Sphingomonas</taxon>
    </lineage>
</organism>
<dbReference type="PANTHER" id="PTHR11468:SF3">
    <property type="entry name" value="GLYCOGEN PHOSPHORYLASE, LIVER FORM"/>
    <property type="match status" value="1"/>
</dbReference>
<evidence type="ECO:0000256" key="2">
    <source>
        <dbReference type="ARBA" id="ARBA00001933"/>
    </source>
</evidence>
<comment type="function">
    <text evidence="8">Phosphorylase is an important allosteric enzyme in carbohydrate metabolism. Enzymes from different sources differ in their regulatory mechanisms and in their natural substrates. However, all known phosphorylases share catalytic and structural properties.</text>
</comment>
<comment type="similarity">
    <text evidence="3 9">Belongs to the glycogen phosphorylase family.</text>
</comment>
<dbReference type="PROSITE" id="PS00102">
    <property type="entry name" value="PHOSPHORYLASE"/>
    <property type="match status" value="1"/>
</dbReference>
<evidence type="ECO:0000256" key="3">
    <source>
        <dbReference type="ARBA" id="ARBA00006047"/>
    </source>
</evidence>
<dbReference type="SUPFAM" id="SSF53756">
    <property type="entry name" value="UDP-Glycosyltransferase/glycogen phosphorylase"/>
    <property type="match status" value="1"/>
</dbReference>
<protein>
    <recommendedName>
        <fullName evidence="9">Alpha-1,4 glucan phosphorylase</fullName>
        <ecNumber evidence="9">2.4.1.1</ecNumber>
    </recommendedName>
</protein>
<evidence type="ECO:0000256" key="4">
    <source>
        <dbReference type="ARBA" id="ARBA00022676"/>
    </source>
</evidence>
<dbReference type="PANTHER" id="PTHR11468">
    <property type="entry name" value="GLYCOGEN PHOSPHORYLASE"/>
    <property type="match status" value="1"/>
</dbReference>
<keyword evidence="7 9" id="KW-0119">Carbohydrate metabolism</keyword>